<proteinExistence type="inferred from homology"/>
<evidence type="ECO:0000313" key="4">
    <source>
        <dbReference type="Proteomes" id="UP000254060"/>
    </source>
</evidence>
<dbReference type="Proteomes" id="UP000254060">
    <property type="component" value="Unassembled WGS sequence"/>
</dbReference>
<gene>
    <name evidence="3" type="primary">yjcG</name>
    <name evidence="3" type="ORF">NCTC13163_02002</name>
</gene>
<dbReference type="Gene3D" id="3.90.1140.10">
    <property type="entry name" value="Cyclic phosphodiesterase"/>
    <property type="match status" value="1"/>
</dbReference>
<feature type="short sequence motif" description="HXTX 2" evidence="2">
    <location>
        <begin position="115"/>
        <end position="118"/>
    </location>
</feature>
<dbReference type="OrthoDB" id="1524661at2"/>
<evidence type="ECO:0000256" key="2">
    <source>
        <dbReference type="HAMAP-Rule" id="MF_01444"/>
    </source>
</evidence>
<feature type="active site" description="Proton acceptor" evidence="2">
    <location>
        <position position="115"/>
    </location>
</feature>
<dbReference type="PANTHER" id="PTHR40037:SF1">
    <property type="entry name" value="PHOSPHOESTERASE SAOUHSC_00951-RELATED"/>
    <property type="match status" value="1"/>
</dbReference>
<dbReference type="HAMAP" id="MF_01444">
    <property type="entry name" value="2H_phosphoesterase_YjcG"/>
    <property type="match status" value="1"/>
</dbReference>
<feature type="short sequence motif" description="HXTX 1" evidence="2">
    <location>
        <begin position="34"/>
        <end position="37"/>
    </location>
</feature>
<dbReference type="SUPFAM" id="SSF55144">
    <property type="entry name" value="LigT-like"/>
    <property type="match status" value="1"/>
</dbReference>
<dbReference type="InterPro" id="IPR009097">
    <property type="entry name" value="Cyclic_Pdiesterase"/>
</dbReference>
<dbReference type="InterPro" id="IPR022932">
    <property type="entry name" value="YjcG"/>
</dbReference>
<organism evidence="3 4">
    <name type="scientific">Exiguobacterium aurantiacum</name>
    <dbReference type="NCBI Taxonomy" id="33987"/>
    <lineage>
        <taxon>Bacteria</taxon>
        <taxon>Bacillati</taxon>
        <taxon>Bacillota</taxon>
        <taxon>Bacilli</taxon>
        <taxon>Bacillales</taxon>
        <taxon>Bacillales Family XII. Incertae Sedis</taxon>
        <taxon>Exiguobacterium</taxon>
    </lineage>
</organism>
<dbReference type="GO" id="GO:0016874">
    <property type="term" value="F:ligase activity"/>
    <property type="evidence" value="ECO:0007669"/>
    <property type="project" value="UniProtKB-KW"/>
</dbReference>
<dbReference type="NCBIfam" id="NF010223">
    <property type="entry name" value="PRK13679.1"/>
    <property type="match status" value="1"/>
</dbReference>
<evidence type="ECO:0000256" key="1">
    <source>
        <dbReference type="ARBA" id="ARBA00022801"/>
    </source>
</evidence>
<keyword evidence="3" id="KW-0436">Ligase</keyword>
<name>A0A377FV03_9BACL</name>
<reference evidence="3 4" key="1">
    <citation type="submission" date="2018-06" db="EMBL/GenBank/DDBJ databases">
        <authorList>
            <consortium name="Pathogen Informatics"/>
            <person name="Doyle S."/>
        </authorList>
    </citation>
    <scope>NUCLEOTIDE SEQUENCE [LARGE SCALE GENOMIC DNA]</scope>
    <source>
        <strain evidence="3 4">NCTC13163</strain>
    </source>
</reference>
<dbReference type="EMBL" id="UGGP01000001">
    <property type="protein sequence ID" value="STO08629.1"/>
    <property type="molecule type" value="Genomic_DNA"/>
</dbReference>
<dbReference type="Pfam" id="PF13563">
    <property type="entry name" value="2_5_RNA_ligase2"/>
    <property type="match status" value="1"/>
</dbReference>
<comment type="similarity">
    <text evidence="2">Belongs to the 2H phosphoesterase superfamily. YjcG family.</text>
</comment>
<sequence>MKIGVVLFPSKQVQDFANSYRKRYDTKYALISPHVTIKERTEVDEADLPKVLEYLQQVAEATKPIQLKIDGARSFAPTNNVLYLKVLPTRELATLQQKLHEGVLDQPPKYEFLPHITIGQDLADAELFDVLERMRMEQVHFEETVTRMALMYELENETWNVYETFRFRG</sequence>
<keyword evidence="1 2" id="KW-0378">Hydrolase</keyword>
<dbReference type="AlphaFoldDB" id="A0A377FV03"/>
<accession>A0A377FV03</accession>
<dbReference type="PANTHER" id="PTHR40037">
    <property type="entry name" value="PHOSPHOESTERASE YJCG-RELATED"/>
    <property type="match status" value="1"/>
</dbReference>
<dbReference type="STRING" id="1397694.GCA_000702585_02495"/>
<dbReference type="EC" id="3.1.-.-" evidence="2"/>
<dbReference type="GO" id="GO:0016788">
    <property type="term" value="F:hydrolase activity, acting on ester bonds"/>
    <property type="evidence" value="ECO:0007669"/>
    <property type="project" value="UniProtKB-UniRule"/>
</dbReference>
<dbReference type="InterPro" id="IPR050580">
    <property type="entry name" value="2H_phosphoesterase_YjcG-like"/>
</dbReference>
<feature type="active site" description="Proton donor" evidence="2">
    <location>
        <position position="34"/>
    </location>
</feature>
<dbReference type="RefSeq" id="WP_024369948.1">
    <property type="nucleotide sequence ID" value="NZ_UGGP01000001.1"/>
</dbReference>
<protein>
    <recommendedName>
        <fullName evidence="2">Putative phosphoesterase NCTC13163_02002</fullName>
        <ecNumber evidence="2">3.1.-.-</ecNumber>
    </recommendedName>
</protein>
<evidence type="ECO:0000313" key="3">
    <source>
        <dbReference type="EMBL" id="STO08629.1"/>
    </source>
</evidence>